<sequence>MDDSMSLRGLRDYAAWYFNHTVRVKGEPFLAAFPLTIPEGEDYQVHSDPEESYGRITIPLLVQDDIFCRENPNWDIFQDYIYHIERLIYDCAPYLKDYLERTDPHPQGRTRTDYAAALEICQRPVPPDQRAIPLSRRAHNMNCFSHLRISKSVSLRRPRQLTLDTETNKACGPYVVIIPYGNWGGNKGEDYERGGRIIVEPNIDKPLEVAQPFAIRKEHQFFNTPIKTDRYRYQFEFFMPHLPEHNSEEFERGAASPFVEAKIIFHSAIPP</sequence>
<accession>A0A5M9J7S0</accession>
<evidence type="ECO:0000313" key="2">
    <source>
        <dbReference type="Proteomes" id="UP000322873"/>
    </source>
</evidence>
<comment type="caution">
    <text evidence="1">The sequence shown here is derived from an EMBL/GenBank/DDBJ whole genome shotgun (WGS) entry which is preliminary data.</text>
</comment>
<dbReference type="EMBL" id="VICG01000014">
    <property type="protein sequence ID" value="KAA8564887.1"/>
    <property type="molecule type" value="Genomic_DNA"/>
</dbReference>
<protein>
    <submittedName>
        <fullName evidence="1">Uncharacterized protein</fullName>
    </submittedName>
</protein>
<keyword evidence="2" id="KW-1185">Reference proteome</keyword>
<reference evidence="1 2" key="1">
    <citation type="submission" date="2019-06" db="EMBL/GenBank/DDBJ databases">
        <title>Genome Sequence of the Brown Rot Fungal Pathogen Monilinia fructicola.</title>
        <authorList>
            <person name="De Miccolis Angelini R.M."/>
            <person name="Landi L."/>
            <person name="Abate D."/>
            <person name="Pollastro S."/>
            <person name="Romanazzi G."/>
            <person name="Faretra F."/>
        </authorList>
    </citation>
    <scope>NUCLEOTIDE SEQUENCE [LARGE SCALE GENOMIC DNA]</scope>
    <source>
        <strain evidence="1 2">Mfrc123</strain>
    </source>
</reference>
<dbReference type="AlphaFoldDB" id="A0A5M9J7S0"/>
<proteinExistence type="predicted"/>
<name>A0A5M9J7S0_MONFR</name>
<dbReference type="OrthoDB" id="3464598at2759"/>
<dbReference type="Proteomes" id="UP000322873">
    <property type="component" value="Unassembled WGS sequence"/>
</dbReference>
<organism evidence="1 2">
    <name type="scientific">Monilinia fructicola</name>
    <name type="common">Brown rot fungus</name>
    <name type="synonym">Ciboria fructicola</name>
    <dbReference type="NCBI Taxonomy" id="38448"/>
    <lineage>
        <taxon>Eukaryota</taxon>
        <taxon>Fungi</taxon>
        <taxon>Dikarya</taxon>
        <taxon>Ascomycota</taxon>
        <taxon>Pezizomycotina</taxon>
        <taxon>Leotiomycetes</taxon>
        <taxon>Helotiales</taxon>
        <taxon>Sclerotiniaceae</taxon>
        <taxon>Monilinia</taxon>
    </lineage>
</organism>
<gene>
    <name evidence="1" type="ORF">EYC84_010657</name>
</gene>
<evidence type="ECO:0000313" key="1">
    <source>
        <dbReference type="EMBL" id="KAA8564887.1"/>
    </source>
</evidence>
<dbReference type="VEuPathDB" id="FungiDB:MFRU_008g02690"/>